<reference evidence="3" key="3">
    <citation type="submission" date="2020-05" db="UniProtKB">
        <authorList>
            <consortium name="EnsemblMetazoa"/>
        </authorList>
    </citation>
    <scope>IDENTIFICATION</scope>
    <source>
        <strain evidence="3">Jacobina</strain>
    </source>
</reference>
<dbReference type="EMBL" id="AJWK01017225">
    <property type="status" value="NOT_ANNOTATED_CDS"/>
    <property type="molecule type" value="Genomic_DNA"/>
</dbReference>
<accession>A0A1B0CLG8</accession>
<dbReference type="PANTHER" id="PTHR13177">
    <property type="entry name" value="DEATH-ASSOCIATED PROTEIN 1"/>
    <property type="match status" value="1"/>
</dbReference>
<protein>
    <submittedName>
        <fullName evidence="2">Putative death-associated protein 1</fullName>
    </submittedName>
</protein>
<proteinExistence type="predicted"/>
<feature type="compositionally biased region" description="Polar residues" evidence="1">
    <location>
        <begin position="89"/>
        <end position="98"/>
    </location>
</feature>
<dbReference type="GO" id="GO:0070513">
    <property type="term" value="F:death domain binding"/>
    <property type="evidence" value="ECO:0007669"/>
    <property type="project" value="TreeGrafter"/>
</dbReference>
<dbReference type="EnsemblMetazoa" id="LLOJ005455-RA">
    <property type="protein sequence ID" value="LLOJ005455-PA"/>
    <property type="gene ID" value="LLOJ005455"/>
</dbReference>
<dbReference type="VEuPathDB" id="VectorBase:LLONM1_000838"/>
<dbReference type="PANTHER" id="PTHR13177:SF4">
    <property type="entry name" value="GEO09647P1"/>
    <property type="match status" value="1"/>
</dbReference>
<evidence type="ECO:0000313" key="3">
    <source>
        <dbReference type="EnsemblMetazoa" id="LLOJ005455-PA"/>
    </source>
</evidence>
<dbReference type="GO" id="GO:0034198">
    <property type="term" value="P:cellular response to amino acid starvation"/>
    <property type="evidence" value="ECO:0007669"/>
    <property type="project" value="TreeGrafter"/>
</dbReference>
<feature type="region of interest" description="Disordered" evidence="1">
    <location>
        <begin position="1"/>
        <end position="98"/>
    </location>
</feature>
<evidence type="ECO:0000313" key="4">
    <source>
        <dbReference type="Proteomes" id="UP000092461"/>
    </source>
</evidence>
<dbReference type="Pfam" id="PF15228">
    <property type="entry name" value="DAP"/>
    <property type="match status" value="1"/>
</dbReference>
<dbReference type="Proteomes" id="UP000092461">
    <property type="component" value="Unassembled WGS sequence"/>
</dbReference>
<keyword evidence="4" id="KW-1185">Reference proteome</keyword>
<feature type="compositionally biased region" description="Polar residues" evidence="1">
    <location>
        <begin position="26"/>
        <end position="37"/>
    </location>
</feature>
<dbReference type="EMBL" id="GITU01002325">
    <property type="protein sequence ID" value="MBC1171028.1"/>
    <property type="molecule type" value="Transcribed_RNA"/>
</dbReference>
<dbReference type="GO" id="GO:0097190">
    <property type="term" value="P:apoptotic signaling pathway"/>
    <property type="evidence" value="ECO:0007669"/>
    <property type="project" value="TreeGrafter"/>
</dbReference>
<name>A0A1B0CLG8_LUTLO</name>
<dbReference type="GO" id="GO:0010507">
    <property type="term" value="P:negative regulation of autophagy"/>
    <property type="evidence" value="ECO:0007669"/>
    <property type="project" value="TreeGrafter"/>
</dbReference>
<evidence type="ECO:0000256" key="1">
    <source>
        <dbReference type="SAM" id="MobiDB-lite"/>
    </source>
</evidence>
<dbReference type="VEuPathDB" id="VectorBase:LLOJ005455"/>
<reference evidence="2" key="2">
    <citation type="journal article" date="2020" name="BMC">
        <title>Leishmania infection induces a limited differential gene expression in the sand fly midgut.</title>
        <authorList>
            <person name="Coutinho-Abreu I.V."/>
            <person name="Serafim T.D."/>
            <person name="Meneses C."/>
            <person name="Kamhawi S."/>
            <person name="Oliveira F."/>
            <person name="Valenzuela J.G."/>
        </authorList>
    </citation>
    <scope>NUCLEOTIDE SEQUENCE</scope>
    <source>
        <strain evidence="2">Jacobina</strain>
        <tissue evidence="2">Midgut</tissue>
    </source>
</reference>
<evidence type="ECO:0000313" key="2">
    <source>
        <dbReference type="EMBL" id="MBC1171028.1"/>
    </source>
</evidence>
<dbReference type="InterPro" id="IPR024130">
    <property type="entry name" value="DAP1/DAPL1"/>
</dbReference>
<reference evidence="4" key="1">
    <citation type="submission" date="2012-05" db="EMBL/GenBank/DDBJ databases">
        <title>Whole Genome Assembly of Lutzomyia longipalpis.</title>
        <authorList>
            <person name="Richards S."/>
            <person name="Qu C."/>
            <person name="Dillon R."/>
            <person name="Worley K."/>
            <person name="Scherer S."/>
            <person name="Batterton M."/>
            <person name="Taylor A."/>
            <person name="Hawes A."/>
            <person name="Hernandez B."/>
            <person name="Kovar C."/>
            <person name="Mandapat C."/>
            <person name="Pham C."/>
            <person name="Qu C."/>
            <person name="Jing C."/>
            <person name="Bess C."/>
            <person name="Bandaranaike D."/>
            <person name="Ngo D."/>
            <person name="Ongeri F."/>
            <person name="Arias F."/>
            <person name="Lara F."/>
            <person name="Weissenberger G."/>
            <person name="Kamau G."/>
            <person name="Han H."/>
            <person name="Shen H."/>
            <person name="Dinh H."/>
            <person name="Khalil I."/>
            <person name="Jones J."/>
            <person name="Shafer J."/>
            <person name="Jayaseelan J."/>
            <person name="Quiroz J."/>
            <person name="Blankenburg K."/>
            <person name="Nguyen L."/>
            <person name="Jackson L."/>
            <person name="Francisco L."/>
            <person name="Tang L.-Y."/>
            <person name="Pu L.-L."/>
            <person name="Perales L."/>
            <person name="Lorensuhewa L."/>
            <person name="Munidasa M."/>
            <person name="Coyle M."/>
            <person name="Taylor M."/>
            <person name="Puazo M."/>
            <person name="Firestine M."/>
            <person name="Scheel M."/>
            <person name="Javaid M."/>
            <person name="Wang M."/>
            <person name="Li M."/>
            <person name="Tabassum N."/>
            <person name="Saada N."/>
            <person name="Osuji N."/>
            <person name="Aqrawi P."/>
            <person name="Fu Q."/>
            <person name="Thornton R."/>
            <person name="Raj R."/>
            <person name="Goodspeed R."/>
            <person name="Mata R."/>
            <person name="Najjar R."/>
            <person name="Gubbala S."/>
            <person name="Lee S."/>
            <person name="Denson S."/>
            <person name="Patil S."/>
            <person name="Macmil S."/>
            <person name="Qi S."/>
            <person name="Matskevitch T."/>
            <person name="Palculict T."/>
            <person name="Mathew T."/>
            <person name="Vee V."/>
            <person name="Velamala V."/>
            <person name="Korchina V."/>
            <person name="Cai W."/>
            <person name="Liu W."/>
            <person name="Dai W."/>
            <person name="Zou X."/>
            <person name="Zhu Y."/>
            <person name="Zhang Y."/>
            <person name="Wu Y.-Q."/>
            <person name="Xin Y."/>
            <person name="Nazarath L."/>
            <person name="Kovar C."/>
            <person name="Han Y."/>
            <person name="Muzny D."/>
            <person name="Gibbs R."/>
        </authorList>
    </citation>
    <scope>NUCLEOTIDE SEQUENCE [LARGE SCALE GENOMIC DNA]</scope>
    <source>
        <strain evidence="4">Jacobina</strain>
    </source>
</reference>
<dbReference type="AlphaFoldDB" id="A0A1B0CLG8"/>
<sequence>MADEENQKVAGHKPAVKVGGMRVVQHKNTTGEKTSGDSPEDTTGLAPAPTIPNSQIVSGAHTRGHSEFSPEAAQVAHSPKPPNPVSIKPQMNIQQPRK</sequence>
<organism evidence="3 4">
    <name type="scientific">Lutzomyia longipalpis</name>
    <name type="common">Sand fly</name>
    <dbReference type="NCBI Taxonomy" id="7200"/>
    <lineage>
        <taxon>Eukaryota</taxon>
        <taxon>Metazoa</taxon>
        <taxon>Ecdysozoa</taxon>
        <taxon>Arthropoda</taxon>
        <taxon>Hexapoda</taxon>
        <taxon>Insecta</taxon>
        <taxon>Pterygota</taxon>
        <taxon>Neoptera</taxon>
        <taxon>Endopterygota</taxon>
        <taxon>Diptera</taxon>
        <taxon>Nematocera</taxon>
        <taxon>Psychodoidea</taxon>
        <taxon>Psychodidae</taxon>
        <taxon>Lutzomyia</taxon>
        <taxon>Lutzomyia</taxon>
    </lineage>
</organism>